<dbReference type="Pfam" id="PF09866">
    <property type="entry name" value="DUF2093"/>
    <property type="match status" value="1"/>
</dbReference>
<organism evidence="1 2">
    <name type="scientific">Bartonella apis</name>
    <dbReference type="NCBI Taxonomy" id="1686310"/>
    <lineage>
        <taxon>Bacteria</taxon>
        <taxon>Pseudomonadati</taxon>
        <taxon>Pseudomonadota</taxon>
        <taxon>Alphaproteobacteria</taxon>
        <taxon>Hyphomicrobiales</taxon>
        <taxon>Bartonellaceae</taxon>
        <taxon>Bartonella</taxon>
    </lineage>
</organism>
<keyword evidence="2" id="KW-1185">Reference proteome</keyword>
<sequence length="80" mass="9269">MMFPGGEREAQLHYLSGDYEVLTHGTYVLCAITGEKIPLDELRYWSAPRQEAYASCEISYRRELECDPRLRKLLGTTLKK</sequence>
<comment type="caution">
    <text evidence="1">The sequence shown here is derived from an EMBL/GenBank/DDBJ whole genome shotgun (WGS) entry which is preliminary data.</text>
</comment>
<dbReference type="STRING" id="1686310.BBC0244_003330"/>
<evidence type="ECO:0000313" key="2">
    <source>
        <dbReference type="Proteomes" id="UP000187344"/>
    </source>
</evidence>
<dbReference type="AlphaFoldDB" id="A0A1R0FCM8"/>
<name>A0A1R0FCM8_9HYPH</name>
<evidence type="ECO:0000313" key="1">
    <source>
        <dbReference type="EMBL" id="OLY44672.1"/>
    </source>
</evidence>
<proteinExistence type="predicted"/>
<protein>
    <recommendedName>
        <fullName evidence="3">DUF2093 domain-containing protein</fullName>
    </recommendedName>
</protein>
<evidence type="ECO:0008006" key="3">
    <source>
        <dbReference type="Google" id="ProtNLM"/>
    </source>
</evidence>
<gene>
    <name evidence="1" type="ORF">PEB0149_021470</name>
</gene>
<dbReference type="InterPro" id="IPR018661">
    <property type="entry name" value="DUF2093"/>
</dbReference>
<reference evidence="1 2" key="1">
    <citation type="submission" date="2016-12" db="EMBL/GenBank/DDBJ databases">
        <title>Comparative genomics of Bartonella apis.</title>
        <authorList>
            <person name="Engel P."/>
        </authorList>
    </citation>
    <scope>NUCLEOTIDE SEQUENCE [LARGE SCALE GENOMIC DNA]</scope>
    <source>
        <strain evidence="1 2">PEB0149</strain>
    </source>
</reference>
<dbReference type="Proteomes" id="UP000187344">
    <property type="component" value="Unassembled WGS sequence"/>
</dbReference>
<accession>A0A1R0FCM8</accession>
<dbReference type="EMBL" id="LXYT01000001">
    <property type="protein sequence ID" value="OLY44672.1"/>
    <property type="molecule type" value="Genomic_DNA"/>
</dbReference>